<dbReference type="GO" id="GO:0016298">
    <property type="term" value="F:lipase activity"/>
    <property type="evidence" value="ECO:0007669"/>
    <property type="project" value="TreeGrafter"/>
</dbReference>
<comment type="catalytic activity">
    <reaction evidence="13">
        <text>a 1,2-diacyl-sn-glycerol + H2O = a 2-acylglycerol + a fatty acid + H(+)</text>
        <dbReference type="Rhea" id="RHEA:33275"/>
        <dbReference type="ChEBI" id="CHEBI:15377"/>
        <dbReference type="ChEBI" id="CHEBI:15378"/>
        <dbReference type="ChEBI" id="CHEBI:17389"/>
        <dbReference type="ChEBI" id="CHEBI:17815"/>
        <dbReference type="ChEBI" id="CHEBI:28868"/>
        <dbReference type="EC" id="3.1.1.116"/>
    </reaction>
    <physiologicalReaction direction="left-to-right" evidence="13">
        <dbReference type="Rhea" id="RHEA:33276"/>
    </physiologicalReaction>
</comment>
<feature type="domain" description="Fungal lipase-type" evidence="16">
    <location>
        <begin position="353"/>
        <end position="496"/>
    </location>
</feature>
<feature type="compositionally biased region" description="Basic and acidic residues" evidence="15">
    <location>
        <begin position="653"/>
        <end position="665"/>
    </location>
</feature>
<dbReference type="AlphaFoldDB" id="A0A7S2ZJB3"/>
<gene>
    <name evidence="17" type="ORF">RMAR00112_LOCUS9450</name>
</gene>
<dbReference type="GO" id="GO:0046872">
    <property type="term" value="F:metal ion binding"/>
    <property type="evidence" value="ECO:0007669"/>
    <property type="project" value="UniProtKB-KW"/>
</dbReference>
<evidence type="ECO:0000256" key="7">
    <source>
        <dbReference type="ARBA" id="ARBA00022801"/>
    </source>
</evidence>
<evidence type="ECO:0000256" key="10">
    <source>
        <dbReference type="ARBA" id="ARBA00022989"/>
    </source>
</evidence>
<evidence type="ECO:0000256" key="13">
    <source>
        <dbReference type="ARBA" id="ARBA00024531"/>
    </source>
</evidence>
<keyword evidence="12" id="KW-0472">Membrane</keyword>
<dbReference type="Gene3D" id="3.40.50.1820">
    <property type="entry name" value="alpha/beta hydrolase"/>
    <property type="match status" value="1"/>
</dbReference>
<dbReference type="InterPro" id="IPR052214">
    <property type="entry name" value="DAG_Lipase-Related"/>
</dbReference>
<evidence type="ECO:0000256" key="11">
    <source>
        <dbReference type="ARBA" id="ARBA00023098"/>
    </source>
</evidence>
<evidence type="ECO:0000256" key="4">
    <source>
        <dbReference type="ARBA" id="ARBA00022553"/>
    </source>
</evidence>
<dbReference type="PANTHER" id="PTHR45792">
    <property type="entry name" value="DIACYLGLYCEROL LIPASE HOMOLOG-RELATED"/>
    <property type="match status" value="1"/>
</dbReference>
<proteinExistence type="predicted"/>
<evidence type="ECO:0000256" key="15">
    <source>
        <dbReference type="SAM" id="MobiDB-lite"/>
    </source>
</evidence>
<keyword evidence="6" id="KW-0479">Metal-binding</keyword>
<evidence type="ECO:0000259" key="16">
    <source>
        <dbReference type="Pfam" id="PF01764"/>
    </source>
</evidence>
<keyword evidence="9" id="KW-0442">Lipid degradation</keyword>
<keyword evidence="11" id="KW-0443">Lipid metabolism</keyword>
<sequence length="704" mass="78982">MAEDGTHVAEVGSDTPEAVTGHGDASMLMVQETEVEVEHIELKATVGPVAGNQDGSADRSDEVVAVDGTDPFAVDTRAKVVSFIVPDSDTLPGGEHEHIGFKEHRPPFSFSRISWSYSLMQARLDRELEASAAADSEEDTIELFQKALAAREQHRKELDLTHAKIRSDVKIICACWRKDFGCRKPDPSDQRKQALDEFTLLLNELGAERLNMIDLVRGYRVMRKYPRVTRSPYDDEEEAPQTLNFDIEEDENEEILSSHGSLELDEEITQLHLSDLEKTHRLSLHAWAAYGKNFEGEGKDFYEYTDDELAADREFTCGILKLHTRDLVKLSTSKGPFKPQFYVAVDHSIESIVVAVKGTTSFDDLMTDLSANSLPVVVRPPPWSTDFQSKRAIVGGTHIGLFLSAKHVVSECRELLISLSAEFEDYDIFVTGHSLGGGAASVATILLYNDDEFLAKANPVYCVAIGPPPSVSEPIAEAYNDIITTFVNQDDLIPTLGVISVATYLELCKEVRKLPLRTRLAVDFGLSRVVSKRLEGIRLDDLARLTKYRLFLAGTVFHLKAKDSLKEMAELLVPTKAKVGLKKGHSADHVDKYHLHSRFAMQYRMVRKDRKDFLELRMVPNAFSDHRPVVYVDILGVILEKKRKKERKKRKKEGKERKKEKKTEKQPQSNPVGNLGSAYFSSLRNVWNEASEESEVEEPLAIPS</sequence>
<dbReference type="EC" id="3.1.1.116" evidence="14"/>
<name>A0A7S2ZJB3_9RHOD</name>
<comment type="cofactor">
    <cofactor evidence="1">
        <name>Ca(2+)</name>
        <dbReference type="ChEBI" id="CHEBI:29108"/>
    </cofactor>
</comment>
<evidence type="ECO:0000256" key="1">
    <source>
        <dbReference type="ARBA" id="ARBA00001913"/>
    </source>
</evidence>
<dbReference type="GO" id="GO:0005886">
    <property type="term" value="C:plasma membrane"/>
    <property type="evidence" value="ECO:0007669"/>
    <property type="project" value="UniProtKB-SubCell"/>
</dbReference>
<keyword evidence="8" id="KW-0106">Calcium</keyword>
<feature type="region of interest" description="Disordered" evidence="15">
    <location>
        <begin position="1"/>
        <end position="23"/>
    </location>
</feature>
<keyword evidence="5" id="KW-0812">Transmembrane</keyword>
<accession>A0A7S2ZJB3</accession>
<evidence type="ECO:0000256" key="2">
    <source>
        <dbReference type="ARBA" id="ARBA00004651"/>
    </source>
</evidence>
<evidence type="ECO:0000256" key="8">
    <source>
        <dbReference type="ARBA" id="ARBA00022837"/>
    </source>
</evidence>
<evidence type="ECO:0000256" key="12">
    <source>
        <dbReference type="ARBA" id="ARBA00023136"/>
    </source>
</evidence>
<dbReference type="SUPFAM" id="SSF53474">
    <property type="entry name" value="alpha/beta-Hydrolases"/>
    <property type="match status" value="1"/>
</dbReference>
<dbReference type="InterPro" id="IPR029058">
    <property type="entry name" value="AB_hydrolase_fold"/>
</dbReference>
<dbReference type="CDD" id="cd00519">
    <property type="entry name" value="Lipase_3"/>
    <property type="match status" value="1"/>
</dbReference>
<comment type="subcellular location">
    <subcellularLocation>
        <location evidence="2">Cell membrane</location>
        <topology evidence="2">Multi-pass membrane protein</topology>
    </subcellularLocation>
</comment>
<evidence type="ECO:0000256" key="5">
    <source>
        <dbReference type="ARBA" id="ARBA00022692"/>
    </source>
</evidence>
<keyword evidence="10" id="KW-1133">Transmembrane helix</keyword>
<feature type="region of interest" description="Disordered" evidence="15">
    <location>
        <begin position="645"/>
        <end position="677"/>
    </location>
</feature>
<dbReference type="GO" id="GO:0016042">
    <property type="term" value="P:lipid catabolic process"/>
    <property type="evidence" value="ECO:0007669"/>
    <property type="project" value="UniProtKB-KW"/>
</dbReference>
<dbReference type="InterPro" id="IPR002921">
    <property type="entry name" value="Fungal_lipase-type"/>
</dbReference>
<evidence type="ECO:0000256" key="6">
    <source>
        <dbReference type="ARBA" id="ARBA00022723"/>
    </source>
</evidence>
<evidence type="ECO:0000256" key="14">
    <source>
        <dbReference type="ARBA" id="ARBA00026104"/>
    </source>
</evidence>
<evidence type="ECO:0000256" key="3">
    <source>
        <dbReference type="ARBA" id="ARBA00022475"/>
    </source>
</evidence>
<dbReference type="EMBL" id="HBHW01012154">
    <property type="protein sequence ID" value="CAE0041486.1"/>
    <property type="molecule type" value="Transcribed_RNA"/>
</dbReference>
<organism evidence="17">
    <name type="scientific">Rhodosorus marinus</name>
    <dbReference type="NCBI Taxonomy" id="101924"/>
    <lineage>
        <taxon>Eukaryota</taxon>
        <taxon>Rhodophyta</taxon>
        <taxon>Stylonematophyceae</taxon>
        <taxon>Stylonematales</taxon>
        <taxon>Stylonemataceae</taxon>
        <taxon>Rhodosorus</taxon>
    </lineage>
</organism>
<keyword evidence="7" id="KW-0378">Hydrolase</keyword>
<keyword evidence="3" id="KW-1003">Cell membrane</keyword>
<dbReference type="PANTHER" id="PTHR45792:SF8">
    <property type="entry name" value="DIACYLGLYCEROL LIPASE-ALPHA"/>
    <property type="match status" value="1"/>
</dbReference>
<reference evidence="17" key="1">
    <citation type="submission" date="2021-01" db="EMBL/GenBank/DDBJ databases">
        <authorList>
            <person name="Corre E."/>
            <person name="Pelletier E."/>
            <person name="Niang G."/>
            <person name="Scheremetjew M."/>
            <person name="Finn R."/>
            <person name="Kale V."/>
            <person name="Holt S."/>
            <person name="Cochrane G."/>
            <person name="Meng A."/>
            <person name="Brown T."/>
            <person name="Cohen L."/>
        </authorList>
    </citation>
    <scope>NUCLEOTIDE SEQUENCE</scope>
    <source>
        <strain evidence="17">CCMP 769</strain>
    </source>
</reference>
<dbReference type="Pfam" id="PF01764">
    <property type="entry name" value="Lipase_3"/>
    <property type="match status" value="1"/>
</dbReference>
<evidence type="ECO:0000313" key="17">
    <source>
        <dbReference type="EMBL" id="CAE0041486.1"/>
    </source>
</evidence>
<keyword evidence="4" id="KW-0597">Phosphoprotein</keyword>
<evidence type="ECO:0000256" key="9">
    <source>
        <dbReference type="ARBA" id="ARBA00022963"/>
    </source>
</evidence>
<protein>
    <recommendedName>
        <fullName evidence="14">sn-1-specific diacylglycerol lipase</fullName>
        <ecNumber evidence="14">3.1.1.116</ecNumber>
    </recommendedName>
</protein>